<evidence type="ECO:0000256" key="5">
    <source>
        <dbReference type="ARBA" id="ARBA00022679"/>
    </source>
</evidence>
<evidence type="ECO:0000313" key="13">
    <source>
        <dbReference type="EMBL" id="BDQ35264.1"/>
    </source>
</evidence>
<evidence type="ECO:0000256" key="7">
    <source>
        <dbReference type="ARBA" id="ARBA00022695"/>
    </source>
</evidence>
<gene>
    <name evidence="13" type="ORF">JCM14722_28060</name>
</gene>
<evidence type="ECO:0000256" key="6">
    <source>
        <dbReference type="ARBA" id="ARBA00022694"/>
    </source>
</evidence>
<comment type="catalytic activity">
    <reaction evidence="11">
        <text>L-threonine + hydrogencarbonate + ATP = L-threonylcarbamoyladenylate + diphosphate + H2O</text>
        <dbReference type="Rhea" id="RHEA:36407"/>
        <dbReference type="ChEBI" id="CHEBI:15377"/>
        <dbReference type="ChEBI" id="CHEBI:17544"/>
        <dbReference type="ChEBI" id="CHEBI:30616"/>
        <dbReference type="ChEBI" id="CHEBI:33019"/>
        <dbReference type="ChEBI" id="CHEBI:57926"/>
        <dbReference type="ChEBI" id="CHEBI:73682"/>
        <dbReference type="EC" id="2.7.7.87"/>
    </reaction>
</comment>
<sequence>MHNVLKVMNAGGVAVYPTETLYAVGCDAMNREACERVTRIKGRPDDMPLPLIIGSIDMLGLVTDNKSSSLLELAKAFWPGPLSILVKAIPELPDLLCDEEGYTSVRYSGHPFAAELSRRLKRPIVATSANISGQEPVALPEDLDPELLALVDESYLDPPWPRGDKPSTVVRMLGASRLEILRDGAVSVKKLCDKGFSVSLQSS</sequence>
<comment type="similarity">
    <text evidence="2">Belongs to the SUA5 family.</text>
</comment>
<evidence type="ECO:0000256" key="3">
    <source>
        <dbReference type="ARBA" id="ARBA00012584"/>
    </source>
</evidence>
<keyword evidence="8" id="KW-0547">Nucleotide-binding</keyword>
<keyword evidence="9" id="KW-0067">ATP-binding</keyword>
<evidence type="ECO:0000313" key="14">
    <source>
        <dbReference type="Proteomes" id="UP001061361"/>
    </source>
</evidence>
<dbReference type="InterPro" id="IPR017945">
    <property type="entry name" value="DHBP_synth_RibB-like_a/b_dom"/>
</dbReference>
<dbReference type="Proteomes" id="UP001061361">
    <property type="component" value="Chromosome"/>
</dbReference>
<evidence type="ECO:0000256" key="8">
    <source>
        <dbReference type="ARBA" id="ARBA00022741"/>
    </source>
</evidence>
<dbReference type="InterPro" id="IPR050156">
    <property type="entry name" value="TC-AMP_synthase_SUA5"/>
</dbReference>
<accession>A0ABM8AUW6</accession>
<protein>
    <recommendedName>
        <fullName evidence="10">L-threonylcarbamoyladenylate synthase</fullName>
        <ecNumber evidence="3">2.7.7.87</ecNumber>
    </recommendedName>
    <alternativeName>
        <fullName evidence="10">L-threonylcarbamoyladenylate synthase</fullName>
    </alternativeName>
</protein>
<dbReference type="SUPFAM" id="SSF55821">
    <property type="entry name" value="YrdC/RibB"/>
    <property type="match status" value="1"/>
</dbReference>
<evidence type="ECO:0000259" key="12">
    <source>
        <dbReference type="PROSITE" id="PS51163"/>
    </source>
</evidence>
<dbReference type="PROSITE" id="PS51163">
    <property type="entry name" value="YRDC"/>
    <property type="match status" value="1"/>
</dbReference>
<organism evidence="13 14">
    <name type="scientific">Pseudodesulfovibrio portus</name>
    <dbReference type="NCBI Taxonomy" id="231439"/>
    <lineage>
        <taxon>Bacteria</taxon>
        <taxon>Pseudomonadati</taxon>
        <taxon>Thermodesulfobacteriota</taxon>
        <taxon>Desulfovibrionia</taxon>
        <taxon>Desulfovibrionales</taxon>
        <taxon>Desulfovibrionaceae</taxon>
    </lineage>
</organism>
<dbReference type="PANTHER" id="PTHR17490">
    <property type="entry name" value="SUA5"/>
    <property type="match status" value="1"/>
</dbReference>
<comment type="subcellular location">
    <subcellularLocation>
        <location evidence="1">Cytoplasm</location>
    </subcellularLocation>
</comment>
<reference evidence="13" key="1">
    <citation type="submission" date="2022-08" db="EMBL/GenBank/DDBJ databases">
        <title>Genome Sequence of the sulphate-reducing bacterium, Pseudodesulfovibrio portus JCM14722.</title>
        <authorList>
            <person name="Kondo R."/>
            <person name="Kataoka T."/>
        </authorList>
    </citation>
    <scope>NUCLEOTIDE SEQUENCE</scope>
    <source>
        <strain evidence="13">JCM 14722</strain>
    </source>
</reference>
<evidence type="ECO:0000256" key="4">
    <source>
        <dbReference type="ARBA" id="ARBA00022490"/>
    </source>
</evidence>
<evidence type="ECO:0000256" key="1">
    <source>
        <dbReference type="ARBA" id="ARBA00004496"/>
    </source>
</evidence>
<evidence type="ECO:0000256" key="2">
    <source>
        <dbReference type="ARBA" id="ARBA00007663"/>
    </source>
</evidence>
<dbReference type="Pfam" id="PF01300">
    <property type="entry name" value="Sua5_yciO_yrdC"/>
    <property type="match status" value="1"/>
</dbReference>
<name>A0ABM8AUW6_9BACT</name>
<dbReference type="EC" id="2.7.7.87" evidence="3"/>
<dbReference type="PANTHER" id="PTHR17490:SF16">
    <property type="entry name" value="THREONYLCARBAMOYL-AMP SYNTHASE"/>
    <property type="match status" value="1"/>
</dbReference>
<keyword evidence="4" id="KW-0963">Cytoplasm</keyword>
<evidence type="ECO:0000256" key="9">
    <source>
        <dbReference type="ARBA" id="ARBA00022840"/>
    </source>
</evidence>
<dbReference type="Gene3D" id="3.90.870.10">
    <property type="entry name" value="DHBP synthase"/>
    <property type="match status" value="1"/>
</dbReference>
<keyword evidence="7" id="KW-0548">Nucleotidyltransferase</keyword>
<evidence type="ECO:0000256" key="10">
    <source>
        <dbReference type="ARBA" id="ARBA00029774"/>
    </source>
</evidence>
<evidence type="ECO:0000256" key="11">
    <source>
        <dbReference type="ARBA" id="ARBA00048366"/>
    </source>
</evidence>
<keyword evidence="6" id="KW-0819">tRNA processing</keyword>
<feature type="domain" description="YrdC-like" evidence="12">
    <location>
        <begin position="1"/>
        <end position="186"/>
    </location>
</feature>
<dbReference type="EMBL" id="AP026708">
    <property type="protein sequence ID" value="BDQ35264.1"/>
    <property type="molecule type" value="Genomic_DNA"/>
</dbReference>
<proteinExistence type="inferred from homology"/>
<keyword evidence="14" id="KW-1185">Reference proteome</keyword>
<keyword evidence="5" id="KW-0808">Transferase</keyword>
<dbReference type="NCBIfam" id="TIGR00057">
    <property type="entry name" value="L-threonylcarbamoyladenylate synthase"/>
    <property type="match status" value="1"/>
</dbReference>
<dbReference type="InterPro" id="IPR006070">
    <property type="entry name" value="Sua5-like_dom"/>
</dbReference>
<dbReference type="RefSeq" id="WP_264982151.1">
    <property type="nucleotide sequence ID" value="NZ_AP026708.1"/>
</dbReference>